<keyword evidence="3" id="KW-1185">Reference proteome</keyword>
<dbReference type="EMBL" id="FOUR01000002">
    <property type="protein sequence ID" value="SFM70049.1"/>
    <property type="molecule type" value="Genomic_DNA"/>
</dbReference>
<dbReference type="SUPFAM" id="SSF53335">
    <property type="entry name" value="S-adenosyl-L-methionine-dependent methyltransferases"/>
    <property type="match status" value="1"/>
</dbReference>
<evidence type="ECO:0000313" key="2">
    <source>
        <dbReference type="EMBL" id="SFM70049.1"/>
    </source>
</evidence>
<dbReference type="Pfam" id="PF05050">
    <property type="entry name" value="Methyltransf_21"/>
    <property type="match status" value="1"/>
</dbReference>
<keyword evidence="2" id="KW-0808">Transferase</keyword>
<dbReference type="InterPro" id="IPR052514">
    <property type="entry name" value="SAM-dependent_MTase"/>
</dbReference>
<feature type="domain" description="Methyltransferase FkbM" evidence="1">
    <location>
        <begin position="85"/>
        <end position="252"/>
    </location>
</feature>
<dbReference type="AlphaFoldDB" id="A0A1I4T060"/>
<evidence type="ECO:0000313" key="3">
    <source>
        <dbReference type="Proteomes" id="UP000199339"/>
    </source>
</evidence>
<dbReference type="OrthoDB" id="663022at2"/>
<reference evidence="3" key="1">
    <citation type="submission" date="2016-10" db="EMBL/GenBank/DDBJ databases">
        <authorList>
            <person name="Varghese N."/>
            <person name="Submissions S."/>
        </authorList>
    </citation>
    <scope>NUCLEOTIDE SEQUENCE [LARGE SCALE GENOMIC DNA]</scope>
    <source>
        <strain evidence="3">CGMCC 1.6775</strain>
    </source>
</reference>
<keyword evidence="2" id="KW-0489">Methyltransferase</keyword>
<dbReference type="GO" id="GO:0008168">
    <property type="term" value="F:methyltransferase activity"/>
    <property type="evidence" value="ECO:0007669"/>
    <property type="project" value="UniProtKB-KW"/>
</dbReference>
<dbReference type="NCBIfam" id="TIGR01444">
    <property type="entry name" value="fkbM_fam"/>
    <property type="match status" value="1"/>
</dbReference>
<dbReference type="RefSeq" id="WP_091999486.1">
    <property type="nucleotide sequence ID" value="NZ_FOUR01000002.1"/>
</dbReference>
<dbReference type="Gene3D" id="3.40.50.150">
    <property type="entry name" value="Vaccinia Virus protein VP39"/>
    <property type="match status" value="1"/>
</dbReference>
<dbReference type="InterPro" id="IPR006342">
    <property type="entry name" value="FkbM_mtfrase"/>
</dbReference>
<dbReference type="PANTHER" id="PTHR34203">
    <property type="entry name" value="METHYLTRANSFERASE, FKBM FAMILY PROTEIN"/>
    <property type="match status" value="1"/>
</dbReference>
<proteinExistence type="predicted"/>
<organism evidence="2 3">
    <name type="scientific">Marinobacter pelagius</name>
    <dbReference type="NCBI Taxonomy" id="379482"/>
    <lineage>
        <taxon>Bacteria</taxon>
        <taxon>Pseudomonadati</taxon>
        <taxon>Pseudomonadota</taxon>
        <taxon>Gammaproteobacteria</taxon>
        <taxon>Pseudomonadales</taxon>
        <taxon>Marinobacteraceae</taxon>
        <taxon>Marinobacter</taxon>
    </lineage>
</organism>
<dbReference type="GO" id="GO:0032259">
    <property type="term" value="P:methylation"/>
    <property type="evidence" value="ECO:0007669"/>
    <property type="project" value="UniProtKB-KW"/>
</dbReference>
<gene>
    <name evidence="2" type="ORF">SAMN04487961_0932</name>
</gene>
<dbReference type="Proteomes" id="UP000199339">
    <property type="component" value="Unassembled WGS sequence"/>
</dbReference>
<accession>A0A1I4T060</accession>
<dbReference type="InterPro" id="IPR029063">
    <property type="entry name" value="SAM-dependent_MTases_sf"/>
</dbReference>
<name>A0A1I4T060_9GAMM</name>
<protein>
    <submittedName>
        <fullName evidence="2">Methyltransferase, FkbM family</fullName>
    </submittedName>
</protein>
<evidence type="ECO:0000259" key="1">
    <source>
        <dbReference type="Pfam" id="PF05050"/>
    </source>
</evidence>
<dbReference type="PANTHER" id="PTHR34203:SF15">
    <property type="entry name" value="SLL1173 PROTEIN"/>
    <property type="match status" value="1"/>
</dbReference>
<sequence>MRNFFTWVVMRTWPFPFGHVRLLYSLKPTELDRNIATTRLRGFPLWITYDPNSEIGRYLFYRGSFEEQILRKITEVTRPGDRVLDVGANIGVHSLVFSTLVQEEGQVVAIEPQSKVRKRLMHNIDSNQVSNICVLGCALGSEECTATIYDVARNNDGAATLKPDDPSKHDKFEHVEVKTFDFVRKTTGLDYFDIIKIDVEGAELEVINGLSEIFRTRPPRCLFVECVDSHLIRFGTSSEELISRLENLGYSLKAKHKGRWKSIEQVDRKNCDIYAELMIKHA</sequence>